<evidence type="ECO:0000313" key="1">
    <source>
        <dbReference type="EMBL" id="BAZ03034.1"/>
    </source>
</evidence>
<accession>A0A1Z4NBC8</accession>
<protein>
    <submittedName>
        <fullName evidence="1">Uncharacterized protein</fullName>
    </submittedName>
</protein>
<dbReference type="Proteomes" id="UP000218785">
    <property type="component" value="Plasmid plasmid1"/>
</dbReference>
<dbReference type="AlphaFoldDB" id="A0A1Z4NBC8"/>
<name>A0A1Z4NBC8_9CYAN</name>
<evidence type="ECO:0000313" key="2">
    <source>
        <dbReference type="Proteomes" id="UP000218785"/>
    </source>
</evidence>
<proteinExistence type="predicted"/>
<organism evidence="1 2">
    <name type="scientific">Tolypothrix tenuis PCC 7101</name>
    <dbReference type="NCBI Taxonomy" id="231146"/>
    <lineage>
        <taxon>Bacteria</taxon>
        <taxon>Bacillati</taxon>
        <taxon>Cyanobacteriota</taxon>
        <taxon>Cyanophyceae</taxon>
        <taxon>Nostocales</taxon>
        <taxon>Tolypothrichaceae</taxon>
        <taxon>Tolypothrix</taxon>
    </lineage>
</organism>
<dbReference type="EMBL" id="AP018249">
    <property type="protein sequence ID" value="BAZ03034.1"/>
    <property type="molecule type" value="Genomic_DNA"/>
</dbReference>
<keyword evidence="1" id="KW-0614">Plasmid</keyword>
<sequence>MNTYRQLTIWDVLDQISVAPPNSTLAPVWHCLDAELPDLSVEAQLETAAVAFNQIADILKSRAVMLLQDVRERNSPLGPIVSTDIFAGLVRTTMQLDLDDLIEPPIAQTFKPHGPHQFSNTGSQGDSVVAPVEKEKVLEMLEEVRTVEDVHKLAGDEDVHKWQTAIAYYLADIQNEISLPQLQRALKMPMVEVWLGLLLGGFNLEQRGDFYQNQNIWIIKNDSQNK</sequence>
<dbReference type="RefSeq" id="WP_096584863.1">
    <property type="nucleotide sequence ID" value="NZ_CAWNJS010000002.1"/>
</dbReference>
<gene>
    <name evidence="1" type="ORF">NIES37_70470</name>
</gene>
<dbReference type="KEGG" id="ttq:NIES37_70470"/>
<reference evidence="1 2" key="1">
    <citation type="submission" date="2017-06" db="EMBL/GenBank/DDBJ databases">
        <title>Genome sequencing of cyanobaciteial culture collection at National Institute for Environmental Studies (NIES).</title>
        <authorList>
            <person name="Hirose Y."/>
            <person name="Shimura Y."/>
            <person name="Fujisawa T."/>
            <person name="Nakamura Y."/>
            <person name="Kawachi M."/>
        </authorList>
    </citation>
    <scope>NUCLEOTIDE SEQUENCE [LARGE SCALE GENOMIC DNA]</scope>
    <source>
        <strain evidence="1 2">NIES-37</strain>
        <plasmid evidence="2">Plasmid1 dna</plasmid>
    </source>
</reference>
<keyword evidence="2" id="KW-1185">Reference proteome</keyword>
<geneLocation type="plasmid" evidence="2">
    <name>Plasmid1 dna</name>
</geneLocation>